<evidence type="ECO:0000256" key="2">
    <source>
        <dbReference type="ARBA" id="ARBA00023054"/>
    </source>
</evidence>
<dbReference type="PANTHER" id="PTHR15919:SF1">
    <property type="entry name" value="DAPPER HOMOLOG 3"/>
    <property type="match status" value="1"/>
</dbReference>
<feature type="compositionally biased region" description="Pro residues" evidence="3">
    <location>
        <begin position="574"/>
        <end position="584"/>
    </location>
</feature>
<feature type="region of interest" description="Disordered" evidence="3">
    <location>
        <begin position="95"/>
        <end position="122"/>
    </location>
</feature>
<keyword evidence="2" id="KW-0175">Coiled coil</keyword>
<accession>A0ABR0YDL1</accession>
<feature type="compositionally biased region" description="Basic residues" evidence="3">
    <location>
        <begin position="459"/>
        <end position="468"/>
    </location>
</feature>
<feature type="compositionally biased region" description="Acidic residues" evidence="3">
    <location>
        <begin position="369"/>
        <end position="378"/>
    </location>
</feature>
<sequence>MLRAFSFPMSLERIRNKERLEASLAGLCELDFLKQRQEYLVHSALRIGLQGNKTADPRALQAEPATRSQEDFTLRQQLNGLVSALEQQVGELHVHGGGPLLTDPSSELGDSRPSSGFYELSESLSPIGQSDSSVFGDFLPGYSRMGGLAEARMNYANERPKSVGDLFLMDQDCLGRLSDSSPLSLVPRSFSSPYPHSPEGTAEGRYPWDSPYSFPGPSQLGSCYSEQPYQDSGEQPSAGDFQQAHRVESYILGLLQRRALPPRPSIPRTSLSSEPPKGLARQSSLCLRQAESGESRYTQGGSINPSQGFEGKVRPLWAGQGMEQVESYQEEDLSQLYQRQPLRPTSLEYRHQEQASLEPNLGEAGSEPEYQEELEEQEYPQSLTSAFQYCKAYQEYRGQRSPLADEEMVSAQYIPAQQSGRSSGAHSYQRHLSKQVSFGGRSRGESPRSPERFPFQHPSRAKTTPKKCRFTEDGGPRSGAKKSGKQACRSQSENSLMGQRGAPERRYNTVEREEVYGRGAQQQQQQQRPKRASGSGGSSGSSEGGYRKWRSTLEISQDEDESQSQRRSRKQRLPPLPLPPPPSRPLYQADFGEPLSPPRAPVCLPEEDLRGYAVPSLGDSESSLSEEADSPVSSSLSSDSDESGGLVWPQQLPPKLGGAPSSSSCSSPSSSTCTPAGAQPKVFVKIKASHALKKKILRFRTGSLKVMTTV</sequence>
<comment type="caution">
    <text evidence="4">The sequence shown here is derived from an EMBL/GenBank/DDBJ whole genome shotgun (WGS) entry which is preliminary data.</text>
</comment>
<reference evidence="4 5" key="1">
    <citation type="submission" date="2021-05" db="EMBL/GenBank/DDBJ databases">
        <authorList>
            <person name="Zahm M."/>
            <person name="Klopp C."/>
            <person name="Cabau C."/>
            <person name="Kuhl H."/>
            <person name="Suciu R."/>
            <person name="Ciorpac M."/>
            <person name="Holostenco D."/>
            <person name="Gessner J."/>
            <person name="Wuertz S."/>
            <person name="Hohne C."/>
            <person name="Stock M."/>
            <person name="Gislard M."/>
            <person name="Lluch J."/>
            <person name="Milhes M."/>
            <person name="Lampietro C."/>
            <person name="Lopez Roques C."/>
            <person name="Donnadieu C."/>
            <person name="Du K."/>
            <person name="Schartl M."/>
            <person name="Guiguen Y."/>
        </authorList>
    </citation>
    <scope>NUCLEOTIDE SEQUENCE [LARGE SCALE GENOMIC DNA]</scope>
    <source>
        <strain evidence="4">Hh-F2</strain>
        <tissue evidence="4">Blood</tissue>
    </source>
</reference>
<evidence type="ECO:0000256" key="3">
    <source>
        <dbReference type="SAM" id="MobiDB-lite"/>
    </source>
</evidence>
<feature type="region of interest" description="Disordered" evidence="3">
    <location>
        <begin position="258"/>
        <end position="312"/>
    </location>
</feature>
<feature type="compositionally biased region" description="Low complexity" evidence="3">
    <location>
        <begin position="657"/>
        <end position="677"/>
    </location>
</feature>
<evidence type="ECO:0000313" key="5">
    <source>
        <dbReference type="Proteomes" id="UP001369086"/>
    </source>
</evidence>
<feature type="region of interest" description="Disordered" evidence="3">
    <location>
        <begin position="190"/>
        <end position="240"/>
    </location>
</feature>
<comment type="similarity">
    <text evidence="1">Belongs to the dapper family.</text>
</comment>
<feature type="region of interest" description="Disordered" evidence="3">
    <location>
        <begin position="415"/>
        <end position="677"/>
    </location>
</feature>
<dbReference type="InterPro" id="IPR024843">
    <property type="entry name" value="Dapper"/>
</dbReference>
<feature type="compositionally biased region" description="Polar residues" evidence="3">
    <location>
        <begin position="295"/>
        <end position="307"/>
    </location>
</feature>
<feature type="compositionally biased region" description="Gly residues" evidence="3">
    <location>
        <begin position="534"/>
        <end position="543"/>
    </location>
</feature>
<feature type="region of interest" description="Disordered" evidence="3">
    <location>
        <begin position="353"/>
        <end position="379"/>
    </location>
</feature>
<dbReference type="PANTHER" id="PTHR15919">
    <property type="entry name" value="DAPPER-RELATED"/>
    <property type="match status" value="1"/>
</dbReference>
<dbReference type="Pfam" id="PF15268">
    <property type="entry name" value="Dapper"/>
    <property type="match status" value="3"/>
</dbReference>
<feature type="compositionally biased region" description="Polar residues" evidence="3">
    <location>
        <begin position="219"/>
        <end position="235"/>
    </location>
</feature>
<gene>
    <name evidence="4" type="ORF">HHUSO_G31018</name>
</gene>
<dbReference type="Proteomes" id="UP001369086">
    <property type="component" value="Unassembled WGS sequence"/>
</dbReference>
<keyword evidence="5" id="KW-1185">Reference proteome</keyword>
<evidence type="ECO:0000313" key="4">
    <source>
        <dbReference type="EMBL" id="KAK6470709.1"/>
    </source>
</evidence>
<feature type="compositionally biased region" description="Polar residues" evidence="3">
    <location>
        <begin position="488"/>
        <end position="497"/>
    </location>
</feature>
<proteinExistence type="inferred from homology"/>
<feature type="compositionally biased region" description="Basic and acidic residues" evidence="3">
    <location>
        <begin position="442"/>
        <end position="451"/>
    </location>
</feature>
<feature type="compositionally biased region" description="Basic and acidic residues" evidence="3">
    <location>
        <begin position="502"/>
        <end position="516"/>
    </location>
</feature>
<evidence type="ECO:0000256" key="1">
    <source>
        <dbReference type="ARBA" id="ARBA00010807"/>
    </source>
</evidence>
<feature type="compositionally biased region" description="Polar residues" evidence="3">
    <location>
        <begin position="415"/>
        <end position="426"/>
    </location>
</feature>
<protein>
    <submittedName>
        <fullName evidence="4">Dapper-like protein 3-like</fullName>
    </submittedName>
</protein>
<organism evidence="4 5">
    <name type="scientific">Huso huso</name>
    <name type="common">Beluga</name>
    <name type="synonym">Acipenser huso</name>
    <dbReference type="NCBI Taxonomy" id="61971"/>
    <lineage>
        <taxon>Eukaryota</taxon>
        <taxon>Metazoa</taxon>
        <taxon>Chordata</taxon>
        <taxon>Craniata</taxon>
        <taxon>Vertebrata</taxon>
        <taxon>Euteleostomi</taxon>
        <taxon>Actinopterygii</taxon>
        <taxon>Chondrostei</taxon>
        <taxon>Acipenseriformes</taxon>
        <taxon>Acipenseridae</taxon>
        <taxon>Huso</taxon>
    </lineage>
</organism>
<dbReference type="EMBL" id="JAHFZB010000035">
    <property type="protein sequence ID" value="KAK6470709.1"/>
    <property type="molecule type" value="Genomic_DNA"/>
</dbReference>
<name>A0ABR0YDL1_HUSHU</name>